<dbReference type="AlphaFoldDB" id="A0A7S4HGY4"/>
<dbReference type="SUPFAM" id="SSF56235">
    <property type="entry name" value="N-terminal nucleophile aminohydrolases (Ntn hydrolases)"/>
    <property type="match status" value="1"/>
</dbReference>
<organism evidence="5">
    <name type="scientific">Vannella robusta</name>
    <dbReference type="NCBI Taxonomy" id="1487602"/>
    <lineage>
        <taxon>Eukaryota</taxon>
        <taxon>Amoebozoa</taxon>
        <taxon>Discosea</taxon>
        <taxon>Flabellinia</taxon>
        <taxon>Vannellidae</taxon>
        <taxon>Vannella</taxon>
    </lineage>
</organism>
<evidence type="ECO:0000313" key="5">
    <source>
        <dbReference type="EMBL" id="CAE2198780.1"/>
    </source>
</evidence>
<dbReference type="Pfam" id="PF00227">
    <property type="entry name" value="Proteasome"/>
    <property type="match status" value="1"/>
</dbReference>
<dbReference type="PROSITE" id="PS00854">
    <property type="entry name" value="PROTEASOME_BETA_1"/>
    <property type="match status" value="1"/>
</dbReference>
<dbReference type="InterPro" id="IPR016050">
    <property type="entry name" value="Proteasome_bsu_CS"/>
</dbReference>
<dbReference type="PANTHER" id="PTHR32194">
    <property type="entry name" value="METALLOPROTEASE TLDD"/>
    <property type="match status" value="1"/>
</dbReference>
<evidence type="ECO:0000256" key="4">
    <source>
        <dbReference type="RuleBase" id="RU004203"/>
    </source>
</evidence>
<dbReference type="InterPro" id="IPR023333">
    <property type="entry name" value="Proteasome_suB-type"/>
</dbReference>
<dbReference type="GO" id="GO:0005634">
    <property type="term" value="C:nucleus"/>
    <property type="evidence" value="ECO:0007669"/>
    <property type="project" value="UniProtKB-SubCell"/>
</dbReference>
<dbReference type="PANTHER" id="PTHR32194:SF2">
    <property type="entry name" value="PROTEASOME SUBUNIT BETA TYPE-1"/>
    <property type="match status" value="1"/>
</dbReference>
<dbReference type="FunFam" id="3.60.20.10:FF:000008">
    <property type="entry name" value="Proteasome subunit beta type-4"/>
    <property type="match status" value="1"/>
</dbReference>
<protein>
    <recommendedName>
        <fullName evidence="4">Proteasome subunit beta</fullName>
    </recommendedName>
</protein>
<evidence type="ECO:0000256" key="1">
    <source>
        <dbReference type="ARBA" id="ARBA00022490"/>
    </source>
</evidence>
<keyword evidence="1 4" id="KW-0963">Cytoplasm</keyword>
<accession>A0A7S4HGY4</accession>
<proteinExistence type="inferred from homology"/>
<dbReference type="CDD" id="cd03758">
    <property type="entry name" value="proteasome_beta_type_2"/>
    <property type="match status" value="1"/>
</dbReference>
<name>A0A7S4HGY4_9EUKA</name>
<reference evidence="5" key="1">
    <citation type="submission" date="2021-01" db="EMBL/GenBank/DDBJ databases">
        <authorList>
            <person name="Corre E."/>
            <person name="Pelletier E."/>
            <person name="Niang G."/>
            <person name="Scheremetjew M."/>
            <person name="Finn R."/>
            <person name="Kale V."/>
            <person name="Holt S."/>
            <person name="Cochrane G."/>
            <person name="Meng A."/>
            <person name="Brown T."/>
            <person name="Cohen L."/>
        </authorList>
    </citation>
    <scope>NUCLEOTIDE SEQUENCE</scope>
    <source>
        <strain evidence="5">DIVA3 518/3/11/1/6</strain>
    </source>
</reference>
<evidence type="ECO:0000256" key="2">
    <source>
        <dbReference type="ARBA" id="ARBA00022942"/>
    </source>
</evidence>
<dbReference type="GO" id="GO:0010498">
    <property type="term" value="P:proteasomal protein catabolic process"/>
    <property type="evidence" value="ECO:0007669"/>
    <property type="project" value="InterPro"/>
</dbReference>
<keyword evidence="3 4" id="KW-0539">Nucleus</keyword>
<dbReference type="GO" id="GO:0005839">
    <property type="term" value="C:proteasome core complex"/>
    <property type="evidence" value="ECO:0007669"/>
    <property type="project" value="InterPro"/>
</dbReference>
<keyword evidence="2 4" id="KW-0647">Proteasome</keyword>
<dbReference type="InterPro" id="IPR035206">
    <property type="entry name" value="Proteasome_beta2"/>
</dbReference>
<gene>
    <name evidence="5" type="ORF">VSP0166_LOCUS109</name>
</gene>
<comment type="subcellular location">
    <subcellularLocation>
        <location evidence="4">Cytoplasm</location>
    </subcellularLocation>
    <subcellularLocation>
        <location evidence="4">Nucleus</location>
    </subcellularLocation>
</comment>
<dbReference type="InterPro" id="IPR001353">
    <property type="entry name" value="Proteasome_sua/b"/>
</dbReference>
<dbReference type="EMBL" id="HBKP01000145">
    <property type="protein sequence ID" value="CAE2198780.1"/>
    <property type="molecule type" value="Transcribed_RNA"/>
</dbReference>
<evidence type="ECO:0000256" key="3">
    <source>
        <dbReference type="ARBA" id="ARBA00023242"/>
    </source>
</evidence>
<comment type="function">
    <text evidence="4">Component of the proteasome, a multicatalytic proteinase complex which is characterized by its ability to cleave peptides with Arg, Phe, Tyr, Leu, and Glu adjacent to the leaving group at neutral or slightly basic pH. The proteasome has an ATP-dependent proteolytic activity.</text>
</comment>
<comment type="similarity">
    <text evidence="4">Belongs to the peptidase T1B family.</text>
</comment>
<dbReference type="GO" id="GO:0005737">
    <property type="term" value="C:cytoplasm"/>
    <property type="evidence" value="ECO:0007669"/>
    <property type="project" value="UniProtKB-SubCell"/>
</dbReference>
<sequence length="193" mass="21532">MADTVIGIAGKDFVVMAADKSRARSIVIMVNEEDKIMNLERNKLLGASGSPGDCSQFCDLIQKNLNLHRFKTDVPLSTNAAAHFTRNQLAQALRKSPYQCNLLLGGFDEDEGASLYYLDYLASLQKLKYGAQGYASYFVLSILDKDYRPDLTVEDAVALLHNCFAELRQRFMINSPNFIIKVVDANGIRVVEQ</sequence>
<dbReference type="Gene3D" id="3.60.20.10">
    <property type="entry name" value="Glutamine Phosphoribosylpyrophosphate, subunit 1, domain 1"/>
    <property type="match status" value="1"/>
</dbReference>
<dbReference type="InterPro" id="IPR029055">
    <property type="entry name" value="Ntn_hydrolases_N"/>
</dbReference>
<comment type="subunit">
    <text evidence="4">Component of the proteasome complex.</text>
</comment>
<dbReference type="PROSITE" id="PS51476">
    <property type="entry name" value="PROTEASOME_BETA_2"/>
    <property type="match status" value="1"/>
</dbReference>